<dbReference type="AlphaFoldDB" id="A0AA86QG58"/>
<proteinExistence type="predicted"/>
<dbReference type="EMBL" id="CATOUU010000909">
    <property type="protein sequence ID" value="CAI9958754.1"/>
    <property type="molecule type" value="Genomic_DNA"/>
</dbReference>
<organism evidence="1">
    <name type="scientific">Hexamita inflata</name>
    <dbReference type="NCBI Taxonomy" id="28002"/>
    <lineage>
        <taxon>Eukaryota</taxon>
        <taxon>Metamonada</taxon>
        <taxon>Diplomonadida</taxon>
        <taxon>Hexamitidae</taxon>
        <taxon>Hexamitinae</taxon>
        <taxon>Hexamita</taxon>
    </lineage>
</organism>
<dbReference type="EMBL" id="CAXDID020000076">
    <property type="protein sequence ID" value="CAL6016445.1"/>
    <property type="molecule type" value="Genomic_DNA"/>
</dbReference>
<dbReference type="Proteomes" id="UP001642409">
    <property type="component" value="Unassembled WGS sequence"/>
</dbReference>
<evidence type="ECO:0000313" key="1">
    <source>
        <dbReference type="EMBL" id="CAI9958754.1"/>
    </source>
</evidence>
<reference evidence="1" key="1">
    <citation type="submission" date="2023-06" db="EMBL/GenBank/DDBJ databases">
        <authorList>
            <person name="Kurt Z."/>
        </authorList>
    </citation>
    <scope>NUCLEOTIDE SEQUENCE</scope>
</reference>
<accession>A0AA86QG58</accession>
<sequence length="266" mass="31379">MYDIDISVCPTRWASFQTAFELLSKCIPSNMLVDMKIVQFITATILQVEANHIDHSNWDRLINELKTNLRNICNDAGDVDDRAQLMLQIIESREDKYMTTHNKISNFYKQIDPLNEETRQLNEIQKYSALKHSCREIGSKFSIQYLENYDQISRQLKQPSIIKNAHDYLVHCYHSSNGKTDMLPYLKAVWKNNEYMVGLLSIFETLTVSNGSVERLFSFYHRQTSHFLRRNLDYKTLDAMAYIYVEKITNNINHIYTDDDENDEYE</sequence>
<keyword evidence="3" id="KW-1185">Reference proteome</keyword>
<comment type="caution">
    <text evidence="1">The sequence shown here is derived from an EMBL/GenBank/DDBJ whole genome shotgun (WGS) entry which is preliminary data.</text>
</comment>
<evidence type="ECO:0000313" key="2">
    <source>
        <dbReference type="EMBL" id="CAL6016445.1"/>
    </source>
</evidence>
<gene>
    <name evidence="2" type="ORF">HINF_LOCUS25511</name>
    <name evidence="1" type="ORF">HINF_LOCUS46399</name>
</gene>
<evidence type="ECO:0000313" key="3">
    <source>
        <dbReference type="Proteomes" id="UP001642409"/>
    </source>
</evidence>
<reference evidence="2 3" key="2">
    <citation type="submission" date="2024-07" db="EMBL/GenBank/DDBJ databases">
        <authorList>
            <person name="Akdeniz Z."/>
        </authorList>
    </citation>
    <scope>NUCLEOTIDE SEQUENCE [LARGE SCALE GENOMIC DNA]</scope>
</reference>
<protein>
    <submittedName>
        <fullName evidence="1">Uncharacterized protein</fullName>
    </submittedName>
</protein>
<dbReference type="SUPFAM" id="SSF53098">
    <property type="entry name" value="Ribonuclease H-like"/>
    <property type="match status" value="1"/>
</dbReference>
<name>A0AA86QG58_9EUKA</name>
<dbReference type="InterPro" id="IPR012337">
    <property type="entry name" value="RNaseH-like_sf"/>
</dbReference>